<reference evidence="1" key="1">
    <citation type="submission" date="2018-02" db="EMBL/GenBank/DDBJ databases">
        <title>Rhizophora mucronata_Transcriptome.</title>
        <authorList>
            <person name="Meera S.P."/>
            <person name="Sreeshan A."/>
            <person name="Augustine A."/>
        </authorList>
    </citation>
    <scope>NUCLEOTIDE SEQUENCE</scope>
    <source>
        <tissue evidence="1">Leaf</tissue>
    </source>
</reference>
<dbReference type="AlphaFoldDB" id="A0A2P2MCJ8"/>
<evidence type="ECO:0000313" key="1">
    <source>
        <dbReference type="EMBL" id="MBX27956.1"/>
    </source>
</evidence>
<sequence length="70" mass="8357">MITRGSMSWDLRPPSLLKIILCQMEESLKWALKDSRPLRHFLHQNLLTLKVMEWLTWFSAAFRIWILTTG</sequence>
<dbReference type="EMBL" id="GGEC01047472">
    <property type="protein sequence ID" value="MBX27956.1"/>
    <property type="molecule type" value="Transcribed_RNA"/>
</dbReference>
<organism evidence="1">
    <name type="scientific">Rhizophora mucronata</name>
    <name type="common">Asiatic mangrove</name>
    <dbReference type="NCBI Taxonomy" id="61149"/>
    <lineage>
        <taxon>Eukaryota</taxon>
        <taxon>Viridiplantae</taxon>
        <taxon>Streptophyta</taxon>
        <taxon>Embryophyta</taxon>
        <taxon>Tracheophyta</taxon>
        <taxon>Spermatophyta</taxon>
        <taxon>Magnoliopsida</taxon>
        <taxon>eudicotyledons</taxon>
        <taxon>Gunneridae</taxon>
        <taxon>Pentapetalae</taxon>
        <taxon>rosids</taxon>
        <taxon>fabids</taxon>
        <taxon>Malpighiales</taxon>
        <taxon>Rhizophoraceae</taxon>
        <taxon>Rhizophora</taxon>
    </lineage>
</organism>
<accession>A0A2P2MCJ8</accession>
<proteinExistence type="predicted"/>
<name>A0A2P2MCJ8_RHIMU</name>
<protein>
    <submittedName>
        <fullName evidence="1">Uncharacterized protein</fullName>
    </submittedName>
</protein>